<dbReference type="PANTHER" id="PTHR34856:SF2">
    <property type="entry name" value="PROTEIN NRFD"/>
    <property type="match status" value="1"/>
</dbReference>
<comment type="similarity">
    <text evidence="2">Belongs to the NrfD family.</text>
</comment>
<keyword evidence="6 7" id="KW-0472">Membrane</keyword>
<dbReference type="InterPro" id="IPR005614">
    <property type="entry name" value="NrfD-like"/>
</dbReference>
<feature type="transmembrane region" description="Helical" evidence="7">
    <location>
        <begin position="280"/>
        <end position="302"/>
    </location>
</feature>
<evidence type="ECO:0000256" key="7">
    <source>
        <dbReference type="SAM" id="Phobius"/>
    </source>
</evidence>
<feature type="transmembrane region" description="Helical" evidence="7">
    <location>
        <begin position="367"/>
        <end position="388"/>
    </location>
</feature>
<feature type="transmembrane region" description="Helical" evidence="7">
    <location>
        <begin position="193"/>
        <end position="217"/>
    </location>
</feature>
<sequence length="407" mass="44437">MKKIHLQTIDGNSMGYLGLLALLGTFVLGAIGSMLYMEHEGHWVSGMNNQIVWGLPHVFAVFLIVAASGALNVASISSVFQKKIYKPLAPLSTLVAIALLTGGLMVLVLDLGRPDRLIVAMTYYNFKSIFAWNMILYNGFFAIVGIYAWFMLDRTMKKYSRYAGIAAFVWRLALTTGTGSIFGFLVARSAYDMAMMAPMFIIMSFSFGLAIFILILLASYNWTNRPLGDVVVKRLRNLLGVFVLAVLYFVIVYHLTNLYITEHHGYEAFILLGDNGGETYSNIFWVGQIILGSLLPLALIYAPALAHSRKVLSIACGLIIMGGLAQMYTIIIGGQAFPMDIFPGMEVLESTFADGAVTQYSASLPEILLGLGGVAMSLIMVALGIKVLGFLPESLADSVADPHYKAE</sequence>
<accession>A0A3B0YAK7</accession>
<feature type="transmembrane region" description="Helical" evidence="7">
    <location>
        <begin position="162"/>
        <end position="187"/>
    </location>
</feature>
<comment type="subcellular location">
    <subcellularLocation>
        <location evidence="1">Cell membrane</location>
        <topology evidence="1">Multi-pass membrane protein</topology>
    </subcellularLocation>
</comment>
<dbReference type="Gene3D" id="1.20.1630.10">
    <property type="entry name" value="Formate dehydrogenase/DMSO reductase domain"/>
    <property type="match status" value="1"/>
</dbReference>
<organism evidence="8">
    <name type="scientific">hydrothermal vent metagenome</name>
    <dbReference type="NCBI Taxonomy" id="652676"/>
    <lineage>
        <taxon>unclassified sequences</taxon>
        <taxon>metagenomes</taxon>
        <taxon>ecological metagenomes</taxon>
    </lineage>
</organism>
<gene>
    <name evidence="8" type="ORF">MNBD_GAMMA11-2337</name>
</gene>
<feature type="transmembrane region" description="Helical" evidence="7">
    <location>
        <begin position="88"/>
        <end position="109"/>
    </location>
</feature>
<evidence type="ECO:0000256" key="1">
    <source>
        <dbReference type="ARBA" id="ARBA00004651"/>
    </source>
</evidence>
<dbReference type="PANTHER" id="PTHR34856">
    <property type="entry name" value="PROTEIN NRFD"/>
    <property type="match status" value="1"/>
</dbReference>
<keyword evidence="5 7" id="KW-1133">Transmembrane helix</keyword>
<dbReference type="Pfam" id="PF03916">
    <property type="entry name" value="NrfD"/>
    <property type="match status" value="1"/>
</dbReference>
<dbReference type="AlphaFoldDB" id="A0A3B0YAK7"/>
<proteinExistence type="inferred from homology"/>
<dbReference type="InterPro" id="IPR052049">
    <property type="entry name" value="Electron_transfer_protein"/>
</dbReference>
<reference evidence="8" key="1">
    <citation type="submission" date="2018-06" db="EMBL/GenBank/DDBJ databases">
        <authorList>
            <person name="Zhirakovskaya E."/>
        </authorList>
    </citation>
    <scope>NUCLEOTIDE SEQUENCE</scope>
</reference>
<evidence type="ECO:0000256" key="5">
    <source>
        <dbReference type="ARBA" id="ARBA00022989"/>
    </source>
</evidence>
<feature type="transmembrane region" description="Helical" evidence="7">
    <location>
        <begin position="314"/>
        <end position="337"/>
    </location>
</feature>
<feature type="transmembrane region" description="Helical" evidence="7">
    <location>
        <begin position="16"/>
        <end position="37"/>
    </location>
</feature>
<feature type="transmembrane region" description="Helical" evidence="7">
    <location>
        <begin position="129"/>
        <end position="150"/>
    </location>
</feature>
<feature type="transmembrane region" description="Helical" evidence="7">
    <location>
        <begin position="57"/>
        <end position="76"/>
    </location>
</feature>
<feature type="transmembrane region" description="Helical" evidence="7">
    <location>
        <begin position="238"/>
        <end position="260"/>
    </location>
</feature>
<evidence type="ECO:0000256" key="6">
    <source>
        <dbReference type="ARBA" id="ARBA00023136"/>
    </source>
</evidence>
<dbReference type="GO" id="GO:0005886">
    <property type="term" value="C:plasma membrane"/>
    <property type="evidence" value="ECO:0007669"/>
    <property type="project" value="UniProtKB-SubCell"/>
</dbReference>
<keyword evidence="4 7" id="KW-0812">Transmembrane</keyword>
<evidence type="ECO:0000256" key="2">
    <source>
        <dbReference type="ARBA" id="ARBA00008929"/>
    </source>
</evidence>
<evidence type="ECO:0000313" key="8">
    <source>
        <dbReference type="EMBL" id="VAW65376.1"/>
    </source>
</evidence>
<dbReference type="EMBL" id="UOFG01000249">
    <property type="protein sequence ID" value="VAW65376.1"/>
    <property type="molecule type" value="Genomic_DNA"/>
</dbReference>
<keyword evidence="3" id="KW-1003">Cell membrane</keyword>
<evidence type="ECO:0000256" key="4">
    <source>
        <dbReference type="ARBA" id="ARBA00022692"/>
    </source>
</evidence>
<evidence type="ECO:0000256" key="3">
    <source>
        <dbReference type="ARBA" id="ARBA00022475"/>
    </source>
</evidence>
<protein>
    <submittedName>
        <fullName evidence="8">Sulfite reduction-associated complex DsrMKJOP protein DsrP (= HmeB)</fullName>
    </submittedName>
</protein>
<name>A0A3B0YAK7_9ZZZZ</name>